<evidence type="ECO:0000313" key="7">
    <source>
        <dbReference type="EMBL" id="EFO91533.1"/>
    </source>
</evidence>
<name>E3M4U7_CAERE</name>
<evidence type="ECO:0000256" key="1">
    <source>
        <dbReference type="ARBA" id="ARBA00004141"/>
    </source>
</evidence>
<dbReference type="FunCoup" id="E3M4U7">
    <property type="interactions" value="73"/>
</dbReference>
<feature type="transmembrane region" description="Helical" evidence="6">
    <location>
        <begin position="201"/>
        <end position="221"/>
    </location>
</feature>
<feature type="transmembrane region" description="Helical" evidence="6">
    <location>
        <begin position="227"/>
        <end position="248"/>
    </location>
</feature>
<sequence>MARFLLISDNALTMEQFLFMTTSAFAVFILLLISTSIPYTFLRTCCVNASKTSISFLGCASCGVFIATCFLGLVPHVRHQEMGLRGNQTVVDSYGWIPSTDQLVIIGFLIILITEQVIHGIGHSIGGGHSHSGHSPLATGESMKMNKFHDEEEGEDHVPLVATDDDADDIVFRANTSPHHRASSSSGHCRSSPGGSMNIRVWFLLLGMSVHSFFEGVALGVQNDTNAFWQILIAVLFHEVLCCVSYGVQLAKHNASRKYAWTSSIFLSATIPAGMILATMIDGIENDMWQRIGRYWLEGLAAGTFVHVALVELLPMELHSEDDGEGGHGHSHNVIADTSHGHSKTASSHWLSLVKSLFVAAGIGIFVVIKSMIGDHH</sequence>
<feature type="transmembrane region" description="Helical" evidence="6">
    <location>
        <begin position="94"/>
        <end position="113"/>
    </location>
</feature>
<dbReference type="EMBL" id="DS268424">
    <property type="protein sequence ID" value="EFO91533.1"/>
    <property type="molecule type" value="Genomic_DNA"/>
</dbReference>
<dbReference type="KEGG" id="crq:GCK72_006105"/>
<dbReference type="Proteomes" id="UP000008281">
    <property type="component" value="Unassembled WGS sequence"/>
</dbReference>
<dbReference type="OrthoDB" id="448280at2759"/>
<reference evidence="7" key="1">
    <citation type="submission" date="2007-07" db="EMBL/GenBank/DDBJ databases">
        <title>PCAP assembly of the Caenorhabditis remanei genome.</title>
        <authorList>
            <consortium name="The Caenorhabditis remanei Sequencing Consortium"/>
            <person name="Wilson R.K."/>
        </authorList>
    </citation>
    <scope>NUCLEOTIDE SEQUENCE [LARGE SCALE GENOMIC DNA]</scope>
    <source>
        <strain evidence="7">PB4641</strain>
    </source>
</reference>
<dbReference type="InterPro" id="IPR003689">
    <property type="entry name" value="ZIP"/>
</dbReference>
<feature type="transmembrane region" description="Helical" evidence="6">
    <location>
        <begin position="17"/>
        <end position="42"/>
    </location>
</feature>
<gene>
    <name evidence="7" type="ORF">CRE_11814</name>
    <name evidence="8" type="ORF">GCK72_006105</name>
</gene>
<dbReference type="RefSeq" id="XP_003109024.1">
    <property type="nucleotide sequence ID" value="XM_003108976.1"/>
</dbReference>
<feature type="transmembrane region" description="Helical" evidence="6">
    <location>
        <begin position="260"/>
        <end position="281"/>
    </location>
</feature>
<evidence type="ECO:0000256" key="2">
    <source>
        <dbReference type="ARBA" id="ARBA00022692"/>
    </source>
</evidence>
<dbReference type="PANTHER" id="PTHR11040">
    <property type="entry name" value="ZINC/IRON TRANSPORTER"/>
    <property type="match status" value="1"/>
</dbReference>
<dbReference type="AlphaFoldDB" id="E3M4U7"/>
<evidence type="ECO:0000256" key="6">
    <source>
        <dbReference type="SAM" id="Phobius"/>
    </source>
</evidence>
<feature type="transmembrane region" description="Helical" evidence="6">
    <location>
        <begin position="350"/>
        <end position="369"/>
    </location>
</feature>
<evidence type="ECO:0000313" key="9">
    <source>
        <dbReference type="Proteomes" id="UP000008281"/>
    </source>
</evidence>
<dbReference type="Pfam" id="PF02535">
    <property type="entry name" value="Zip"/>
    <property type="match status" value="1"/>
</dbReference>
<proteinExistence type="predicted"/>
<dbReference type="GO" id="GO:0005886">
    <property type="term" value="C:plasma membrane"/>
    <property type="evidence" value="ECO:0007669"/>
    <property type="project" value="TreeGrafter"/>
</dbReference>
<evidence type="ECO:0000256" key="5">
    <source>
        <dbReference type="SAM" id="MobiDB-lite"/>
    </source>
</evidence>
<dbReference type="OMA" id="CVNASKT"/>
<reference evidence="8 10" key="2">
    <citation type="submission" date="2019-12" db="EMBL/GenBank/DDBJ databases">
        <title>Chromosome-level assembly of the Caenorhabditis remanei genome.</title>
        <authorList>
            <person name="Teterina A.A."/>
            <person name="Willis J.H."/>
            <person name="Phillips P.C."/>
        </authorList>
    </citation>
    <scope>NUCLEOTIDE SEQUENCE [LARGE SCALE GENOMIC DNA]</scope>
    <source>
        <strain evidence="8 10">PX506</strain>
        <tissue evidence="8">Whole organism</tissue>
    </source>
</reference>
<evidence type="ECO:0000313" key="10">
    <source>
        <dbReference type="Proteomes" id="UP000483820"/>
    </source>
</evidence>
<dbReference type="PANTHER" id="PTHR11040:SF208">
    <property type="entry name" value="ZINC_IRON PERMEASE"/>
    <property type="match status" value="1"/>
</dbReference>
<dbReference type="STRING" id="31234.E3M4U7"/>
<dbReference type="HOGENOM" id="CLU_040462_1_0_1"/>
<feature type="region of interest" description="Disordered" evidence="5">
    <location>
        <begin position="321"/>
        <end position="340"/>
    </location>
</feature>
<dbReference type="GeneID" id="9800142"/>
<evidence type="ECO:0000313" key="8">
    <source>
        <dbReference type="EMBL" id="KAF1766149.1"/>
    </source>
</evidence>
<evidence type="ECO:0000256" key="4">
    <source>
        <dbReference type="ARBA" id="ARBA00023136"/>
    </source>
</evidence>
<keyword evidence="4 6" id="KW-0472">Membrane</keyword>
<dbReference type="EMBL" id="WUAV01000002">
    <property type="protein sequence ID" value="KAF1766149.1"/>
    <property type="molecule type" value="Genomic_DNA"/>
</dbReference>
<dbReference type="GO" id="GO:0005385">
    <property type="term" value="F:zinc ion transmembrane transporter activity"/>
    <property type="evidence" value="ECO:0007669"/>
    <property type="project" value="TreeGrafter"/>
</dbReference>
<keyword evidence="3 6" id="KW-1133">Transmembrane helix</keyword>
<comment type="subcellular location">
    <subcellularLocation>
        <location evidence="1">Membrane</location>
        <topology evidence="1">Multi-pass membrane protein</topology>
    </subcellularLocation>
</comment>
<feature type="transmembrane region" description="Helical" evidence="6">
    <location>
        <begin position="54"/>
        <end position="74"/>
    </location>
</feature>
<protein>
    <submittedName>
        <fullName evidence="7">Uncharacterized protein</fullName>
    </submittedName>
</protein>
<evidence type="ECO:0000256" key="3">
    <source>
        <dbReference type="ARBA" id="ARBA00022989"/>
    </source>
</evidence>
<keyword evidence="9" id="KW-1185">Reference proteome</keyword>
<keyword evidence="2 6" id="KW-0812">Transmembrane</keyword>
<dbReference type="Proteomes" id="UP000483820">
    <property type="component" value="Chromosome II"/>
</dbReference>
<dbReference type="CTD" id="9800142"/>
<dbReference type="eggNOG" id="KOG1558">
    <property type="taxonomic scope" value="Eukaryota"/>
</dbReference>
<accession>E3M4U7</accession>
<organism evidence="9">
    <name type="scientific">Caenorhabditis remanei</name>
    <name type="common">Caenorhabditis vulgaris</name>
    <dbReference type="NCBI Taxonomy" id="31234"/>
    <lineage>
        <taxon>Eukaryota</taxon>
        <taxon>Metazoa</taxon>
        <taxon>Ecdysozoa</taxon>
        <taxon>Nematoda</taxon>
        <taxon>Chromadorea</taxon>
        <taxon>Rhabditida</taxon>
        <taxon>Rhabditina</taxon>
        <taxon>Rhabditomorpha</taxon>
        <taxon>Rhabditoidea</taxon>
        <taxon>Rhabditidae</taxon>
        <taxon>Peloderinae</taxon>
        <taxon>Caenorhabditis</taxon>
    </lineage>
</organism>